<dbReference type="SUPFAM" id="SSF57667">
    <property type="entry name" value="beta-beta-alpha zinc fingers"/>
    <property type="match status" value="1"/>
</dbReference>
<feature type="region of interest" description="Disordered" evidence="10">
    <location>
        <begin position="1"/>
        <end position="21"/>
    </location>
</feature>
<dbReference type="SMART" id="SM00355">
    <property type="entry name" value="ZnF_C2H2"/>
    <property type="match status" value="2"/>
</dbReference>
<evidence type="ECO:0000313" key="13">
    <source>
        <dbReference type="Proteomes" id="UP000077266"/>
    </source>
</evidence>
<dbReference type="GO" id="GO:0000978">
    <property type="term" value="F:RNA polymerase II cis-regulatory region sequence-specific DNA binding"/>
    <property type="evidence" value="ECO:0007669"/>
    <property type="project" value="TreeGrafter"/>
</dbReference>
<dbReference type="GO" id="GO:0005634">
    <property type="term" value="C:nucleus"/>
    <property type="evidence" value="ECO:0007669"/>
    <property type="project" value="UniProtKB-SubCell"/>
</dbReference>
<evidence type="ECO:0000256" key="1">
    <source>
        <dbReference type="ARBA" id="ARBA00004123"/>
    </source>
</evidence>
<accession>A0A165HQ28</accession>
<dbReference type="PROSITE" id="PS50157">
    <property type="entry name" value="ZINC_FINGER_C2H2_2"/>
    <property type="match status" value="2"/>
</dbReference>
<dbReference type="InterPro" id="IPR013087">
    <property type="entry name" value="Znf_C2H2_type"/>
</dbReference>
<dbReference type="GO" id="GO:0000433">
    <property type="term" value="P:carbon catabolite repression of transcription from RNA polymerase II promoter by glucose"/>
    <property type="evidence" value="ECO:0007669"/>
    <property type="project" value="TreeGrafter"/>
</dbReference>
<name>A0A165HQ28_EXIGL</name>
<dbReference type="EMBL" id="KV426011">
    <property type="protein sequence ID" value="KZV92298.1"/>
    <property type="molecule type" value="Genomic_DNA"/>
</dbReference>
<dbReference type="GO" id="GO:0008270">
    <property type="term" value="F:zinc ion binding"/>
    <property type="evidence" value="ECO:0007669"/>
    <property type="project" value="UniProtKB-KW"/>
</dbReference>
<evidence type="ECO:0000256" key="5">
    <source>
        <dbReference type="ARBA" id="ARBA00022833"/>
    </source>
</evidence>
<keyword evidence="4 9" id="KW-0863">Zinc-finger</keyword>
<protein>
    <recommendedName>
        <fullName evidence="11">C2H2-type domain-containing protein</fullName>
    </recommendedName>
</protein>
<dbReference type="PANTHER" id="PTHR47428:SF1">
    <property type="entry name" value="REGULATORY PROTEIN MIG1-RELATED"/>
    <property type="match status" value="1"/>
</dbReference>
<evidence type="ECO:0000256" key="4">
    <source>
        <dbReference type="ARBA" id="ARBA00022771"/>
    </source>
</evidence>
<sequence>MPSTTTTTTTPGSTQEKSRPYKCPYPLCGRAFSRLEHQTRHIRTHTGEKPFACSHPGCTKRFSRSDELTRHLRIHSGQTTSAPTNKKGGKRSRAGSEGDEDEVRVSLVWSFSGSLAVSARCWAGLAE</sequence>
<dbReference type="GO" id="GO:0005737">
    <property type="term" value="C:cytoplasm"/>
    <property type="evidence" value="ECO:0007669"/>
    <property type="project" value="TreeGrafter"/>
</dbReference>
<comment type="subcellular location">
    <subcellularLocation>
        <location evidence="1">Nucleus</location>
    </subcellularLocation>
</comment>
<dbReference type="FunFam" id="3.30.160.60:FF:000018">
    <property type="entry name" value="Krueppel-like factor 15"/>
    <property type="match status" value="1"/>
</dbReference>
<feature type="domain" description="C2H2-type" evidence="11">
    <location>
        <begin position="21"/>
        <end position="50"/>
    </location>
</feature>
<dbReference type="InterPro" id="IPR036236">
    <property type="entry name" value="Znf_C2H2_sf"/>
</dbReference>
<reference evidence="12 13" key="1">
    <citation type="journal article" date="2016" name="Mol. Biol. Evol.">
        <title>Comparative Genomics of Early-Diverging Mushroom-Forming Fungi Provides Insights into the Origins of Lignocellulose Decay Capabilities.</title>
        <authorList>
            <person name="Nagy L.G."/>
            <person name="Riley R."/>
            <person name="Tritt A."/>
            <person name="Adam C."/>
            <person name="Daum C."/>
            <person name="Floudas D."/>
            <person name="Sun H."/>
            <person name="Yadav J.S."/>
            <person name="Pangilinan J."/>
            <person name="Larsson K.H."/>
            <person name="Matsuura K."/>
            <person name="Barry K."/>
            <person name="Labutti K."/>
            <person name="Kuo R."/>
            <person name="Ohm R.A."/>
            <person name="Bhattacharya S.S."/>
            <person name="Shirouzu T."/>
            <person name="Yoshinaga Y."/>
            <person name="Martin F.M."/>
            <person name="Grigoriev I.V."/>
            <person name="Hibbett D.S."/>
        </authorList>
    </citation>
    <scope>NUCLEOTIDE SEQUENCE [LARGE SCALE GENOMIC DNA]</scope>
    <source>
        <strain evidence="12 13">HHB12029</strain>
    </source>
</reference>
<evidence type="ECO:0000256" key="3">
    <source>
        <dbReference type="ARBA" id="ARBA00022737"/>
    </source>
</evidence>
<keyword evidence="3" id="KW-0677">Repeat</keyword>
<dbReference type="OrthoDB" id="654211at2759"/>
<proteinExistence type="predicted"/>
<evidence type="ECO:0000256" key="8">
    <source>
        <dbReference type="ARBA" id="ARBA00023242"/>
    </source>
</evidence>
<gene>
    <name evidence="12" type="ORF">EXIGLDRAFT_614580</name>
</gene>
<dbReference type="Proteomes" id="UP000077266">
    <property type="component" value="Unassembled WGS sequence"/>
</dbReference>
<feature type="region of interest" description="Disordered" evidence="10">
    <location>
        <begin position="72"/>
        <end position="102"/>
    </location>
</feature>
<feature type="domain" description="C2H2-type" evidence="11">
    <location>
        <begin position="51"/>
        <end position="80"/>
    </location>
</feature>
<evidence type="ECO:0000256" key="7">
    <source>
        <dbReference type="ARBA" id="ARBA00023163"/>
    </source>
</evidence>
<keyword evidence="7" id="KW-0804">Transcription</keyword>
<dbReference type="STRING" id="1314781.A0A165HQ28"/>
<dbReference type="InParanoid" id="A0A165HQ28"/>
<evidence type="ECO:0000256" key="6">
    <source>
        <dbReference type="ARBA" id="ARBA00023015"/>
    </source>
</evidence>
<evidence type="ECO:0000256" key="10">
    <source>
        <dbReference type="SAM" id="MobiDB-lite"/>
    </source>
</evidence>
<evidence type="ECO:0000256" key="9">
    <source>
        <dbReference type="PROSITE-ProRule" id="PRU00042"/>
    </source>
</evidence>
<keyword evidence="13" id="KW-1185">Reference proteome</keyword>
<keyword evidence="2" id="KW-0479">Metal-binding</keyword>
<feature type="compositionally biased region" description="Low complexity" evidence="10">
    <location>
        <begin position="1"/>
        <end position="10"/>
    </location>
</feature>
<evidence type="ECO:0000259" key="11">
    <source>
        <dbReference type="PROSITE" id="PS50157"/>
    </source>
</evidence>
<keyword evidence="8" id="KW-0539">Nucleus</keyword>
<dbReference type="InterPro" id="IPR051007">
    <property type="entry name" value="creA/MIG_C2H2-ZnF"/>
</dbReference>
<dbReference type="Gene3D" id="3.30.160.60">
    <property type="entry name" value="Classic Zinc Finger"/>
    <property type="match status" value="2"/>
</dbReference>
<dbReference type="AlphaFoldDB" id="A0A165HQ28"/>
<keyword evidence="6" id="KW-0805">Transcription regulation</keyword>
<dbReference type="GO" id="GO:0000981">
    <property type="term" value="F:DNA-binding transcription factor activity, RNA polymerase II-specific"/>
    <property type="evidence" value="ECO:0007669"/>
    <property type="project" value="UniProtKB-ARBA"/>
</dbReference>
<evidence type="ECO:0000256" key="2">
    <source>
        <dbReference type="ARBA" id="ARBA00022723"/>
    </source>
</evidence>
<dbReference type="PANTHER" id="PTHR47428">
    <property type="entry name" value="REGULATORY PROTEIN MIG1-RELATED"/>
    <property type="match status" value="1"/>
</dbReference>
<dbReference type="PROSITE" id="PS00028">
    <property type="entry name" value="ZINC_FINGER_C2H2_1"/>
    <property type="match status" value="2"/>
</dbReference>
<evidence type="ECO:0000313" key="12">
    <source>
        <dbReference type="EMBL" id="KZV92298.1"/>
    </source>
</evidence>
<dbReference type="FunFam" id="3.30.160.60:FF:000125">
    <property type="entry name" value="Putative zinc finger protein 143"/>
    <property type="match status" value="1"/>
</dbReference>
<organism evidence="12 13">
    <name type="scientific">Exidia glandulosa HHB12029</name>
    <dbReference type="NCBI Taxonomy" id="1314781"/>
    <lineage>
        <taxon>Eukaryota</taxon>
        <taxon>Fungi</taxon>
        <taxon>Dikarya</taxon>
        <taxon>Basidiomycota</taxon>
        <taxon>Agaricomycotina</taxon>
        <taxon>Agaricomycetes</taxon>
        <taxon>Auriculariales</taxon>
        <taxon>Exidiaceae</taxon>
        <taxon>Exidia</taxon>
    </lineage>
</organism>
<dbReference type="Pfam" id="PF00096">
    <property type="entry name" value="zf-C2H2"/>
    <property type="match status" value="2"/>
</dbReference>
<keyword evidence="5" id="KW-0862">Zinc</keyword>